<comment type="similarity">
    <text evidence="8 9">Belongs to the TonB-dependent receptor family.</text>
</comment>
<keyword evidence="4 8" id="KW-0812">Transmembrane</keyword>
<dbReference type="Pfam" id="PF07715">
    <property type="entry name" value="Plug"/>
    <property type="match status" value="1"/>
</dbReference>
<dbReference type="Pfam" id="PF00593">
    <property type="entry name" value="TonB_dep_Rec_b-barrel"/>
    <property type="match status" value="1"/>
</dbReference>
<name>A0A974S509_9SPHN</name>
<evidence type="ECO:0000256" key="5">
    <source>
        <dbReference type="ARBA" id="ARBA00023077"/>
    </source>
</evidence>
<dbReference type="Gene3D" id="2.40.170.20">
    <property type="entry name" value="TonB-dependent receptor, beta-barrel domain"/>
    <property type="match status" value="1"/>
</dbReference>
<evidence type="ECO:0000256" key="9">
    <source>
        <dbReference type="RuleBase" id="RU003357"/>
    </source>
</evidence>
<keyword evidence="10" id="KW-0732">Signal</keyword>
<reference evidence="14" key="1">
    <citation type="submission" date="2020-09" db="EMBL/GenBank/DDBJ databases">
        <title>Sphingomonas sp., a new species isolated from pork steak.</title>
        <authorList>
            <person name="Heidler von Heilborn D."/>
        </authorList>
    </citation>
    <scope>NUCLEOTIDE SEQUENCE [LARGE SCALE GENOMIC DNA]</scope>
</reference>
<evidence type="ECO:0000256" key="3">
    <source>
        <dbReference type="ARBA" id="ARBA00022452"/>
    </source>
</evidence>
<feature type="chain" id="PRO_5038099759" evidence="10">
    <location>
        <begin position="30"/>
        <end position="984"/>
    </location>
</feature>
<keyword evidence="13" id="KW-0675">Receptor</keyword>
<dbReference type="PROSITE" id="PS52016">
    <property type="entry name" value="TONB_DEPENDENT_REC_3"/>
    <property type="match status" value="1"/>
</dbReference>
<evidence type="ECO:0000256" key="2">
    <source>
        <dbReference type="ARBA" id="ARBA00022448"/>
    </source>
</evidence>
<dbReference type="SUPFAM" id="SSF56935">
    <property type="entry name" value="Porins"/>
    <property type="match status" value="1"/>
</dbReference>
<protein>
    <submittedName>
        <fullName evidence="13">TonB-dependent receptor</fullName>
    </submittedName>
</protein>
<proteinExistence type="inferred from homology"/>
<keyword evidence="3 8" id="KW-1134">Transmembrane beta strand</keyword>
<dbReference type="InterPro" id="IPR036942">
    <property type="entry name" value="Beta-barrel_TonB_sf"/>
</dbReference>
<dbReference type="EMBL" id="CP061035">
    <property type="protein sequence ID" value="QQV77590.1"/>
    <property type="molecule type" value="Genomic_DNA"/>
</dbReference>
<evidence type="ECO:0000256" key="10">
    <source>
        <dbReference type="SAM" id="SignalP"/>
    </source>
</evidence>
<comment type="subcellular location">
    <subcellularLocation>
        <location evidence="1 8">Cell outer membrane</location>
        <topology evidence="1 8">Multi-pass membrane protein</topology>
    </subcellularLocation>
</comment>
<dbReference type="Gene3D" id="2.170.130.10">
    <property type="entry name" value="TonB-dependent receptor, plug domain"/>
    <property type="match status" value="1"/>
</dbReference>
<dbReference type="PANTHER" id="PTHR47234:SF2">
    <property type="entry name" value="TONB-DEPENDENT RECEPTOR"/>
    <property type="match status" value="1"/>
</dbReference>
<dbReference type="PANTHER" id="PTHR47234">
    <property type="match status" value="1"/>
</dbReference>
<evidence type="ECO:0000256" key="8">
    <source>
        <dbReference type="PROSITE-ProRule" id="PRU01360"/>
    </source>
</evidence>
<keyword evidence="14" id="KW-1185">Reference proteome</keyword>
<keyword evidence="7 8" id="KW-0998">Cell outer membrane</keyword>
<dbReference type="InterPro" id="IPR000531">
    <property type="entry name" value="Beta-barrel_TonB"/>
</dbReference>
<sequence>MSTYSEIRRCWLTGAATIALATAAQSAGAQTVDTPAIQPQGTPPGTIQTDPVATDDNAASATQDIVVTGSRIRSQNLKSEAPIQSVGEEAIERSGVSLASELLTDLPQFGSTFGNSNQNSNTAAAGFNTGVELVNLRNLGVQRTLVLVNNRRHVGGDPGTSSVDLNSIPSSMISRIDVVTGAASAVYGADAVSGVVNIILKDNVEDLTVSGRSGISSRGDGGQVQFSAVMGGRFADDRGRFTIGAEYSRDDGIIAGNRAYGLADGLNNRVDLAGGSTGIPGGTISGGANGTFIFDLQNRLVPAAGQPLSETRYQRAPRRSQLAANERFLLSANGRYSLIDGDGGASRMEAYFETGYANARTRLAIEPQVIFFQGLPRLGTEAESPADAPAIPANNPFLLPLIPTIGAVPASGVQVLRRISELGDRGINVERETFRIVGGLRGELAQGVNYDIYYQHGTVRAVQEDTEVFDRFRLAAALNVDNNGTPTNLADDRCVDARYRSLGCIPLNVFGVNSISPQFLAYAVIPSVSVTKATQDVVSGYISADLFSLPGGKATIVGGGEYRRESVRYDPAASNLDRSSSVRFLDASDGSYTVTEQFGEVRLPLLRDLPFVRALSLGGAARYSKYSTIGSEFTYNVRADWMVDSWLRLRGTTGTAVRAPNINELRAPQSRANSTAFDPCDRFTDTGAPITLSAVRATNCTTALGALAATLNQTQIQRDTVASQNSGNPNLTAEKARTYTGGVVFTPQAFLRGLSLSADYYQIKIDRVISTLSVQDTVNQCYDQAGLPGVFCDRVSRDPVNGQLIGVNNQLFNAATEEVQGVDVQLLYGLGLGNVGGAPARLNLRGSYALLLKHDFVARAGAAVDRRVSQVGDARHRVQAGATLALGSGRFSWDTRFVSRSVADTTATGAAALNNTVPRYFVHDAQISVDATRSLRLDFGLQNVFDKQPPIVTNPSRTVSGGTIAGGVYDVRGRYFYVSGVARF</sequence>
<feature type="domain" description="TonB-dependent receptor-like beta-barrel" evidence="11">
    <location>
        <begin position="538"/>
        <end position="944"/>
    </location>
</feature>
<evidence type="ECO:0000313" key="13">
    <source>
        <dbReference type="EMBL" id="QQV77590.1"/>
    </source>
</evidence>
<feature type="domain" description="TonB-dependent receptor plug" evidence="12">
    <location>
        <begin position="78"/>
        <end position="195"/>
    </location>
</feature>
<dbReference type="InterPro" id="IPR037066">
    <property type="entry name" value="Plug_dom_sf"/>
</dbReference>
<dbReference type="GO" id="GO:0009279">
    <property type="term" value="C:cell outer membrane"/>
    <property type="evidence" value="ECO:0007669"/>
    <property type="project" value="UniProtKB-SubCell"/>
</dbReference>
<accession>A0A974S509</accession>
<dbReference type="AlphaFoldDB" id="A0A974S509"/>
<evidence type="ECO:0000256" key="1">
    <source>
        <dbReference type="ARBA" id="ARBA00004571"/>
    </source>
</evidence>
<evidence type="ECO:0000256" key="7">
    <source>
        <dbReference type="ARBA" id="ARBA00023237"/>
    </source>
</evidence>
<dbReference type="Proteomes" id="UP000595894">
    <property type="component" value="Chromosome"/>
</dbReference>
<gene>
    <name evidence="13" type="ORF">H5J25_01935</name>
</gene>
<dbReference type="InterPro" id="IPR012910">
    <property type="entry name" value="Plug_dom"/>
</dbReference>
<feature type="signal peptide" evidence="10">
    <location>
        <begin position="1"/>
        <end position="29"/>
    </location>
</feature>
<evidence type="ECO:0000256" key="4">
    <source>
        <dbReference type="ARBA" id="ARBA00022692"/>
    </source>
</evidence>
<dbReference type="KEGG" id="sari:H5J25_01935"/>
<evidence type="ECO:0000313" key="14">
    <source>
        <dbReference type="Proteomes" id="UP000595894"/>
    </source>
</evidence>
<dbReference type="InterPro" id="IPR039426">
    <property type="entry name" value="TonB-dep_rcpt-like"/>
</dbReference>
<organism evidence="13 14">
    <name type="scientific">Sphingomonas aliaeris</name>
    <dbReference type="NCBI Taxonomy" id="2759526"/>
    <lineage>
        <taxon>Bacteria</taxon>
        <taxon>Pseudomonadati</taxon>
        <taxon>Pseudomonadota</taxon>
        <taxon>Alphaproteobacteria</taxon>
        <taxon>Sphingomonadales</taxon>
        <taxon>Sphingomonadaceae</taxon>
        <taxon>Sphingomonas</taxon>
    </lineage>
</organism>
<evidence type="ECO:0000256" key="6">
    <source>
        <dbReference type="ARBA" id="ARBA00023136"/>
    </source>
</evidence>
<keyword evidence="6 8" id="KW-0472">Membrane</keyword>
<keyword evidence="2 8" id="KW-0813">Transport</keyword>
<evidence type="ECO:0000259" key="11">
    <source>
        <dbReference type="Pfam" id="PF00593"/>
    </source>
</evidence>
<evidence type="ECO:0000259" key="12">
    <source>
        <dbReference type="Pfam" id="PF07715"/>
    </source>
</evidence>
<keyword evidence="5 9" id="KW-0798">TonB box</keyword>